<dbReference type="Proteomes" id="UP001500466">
    <property type="component" value="Unassembled WGS sequence"/>
</dbReference>
<dbReference type="InterPro" id="IPR036388">
    <property type="entry name" value="WH-like_DNA-bd_sf"/>
</dbReference>
<dbReference type="EMBL" id="BAABHS010000011">
    <property type="protein sequence ID" value="GAA4967745.1"/>
    <property type="molecule type" value="Genomic_DNA"/>
</dbReference>
<dbReference type="SMART" id="SM00347">
    <property type="entry name" value="HTH_MARR"/>
    <property type="match status" value="1"/>
</dbReference>
<proteinExistence type="predicted"/>
<evidence type="ECO:0000313" key="2">
    <source>
        <dbReference type="EMBL" id="GAA4967745.1"/>
    </source>
</evidence>
<dbReference type="PANTHER" id="PTHR33164">
    <property type="entry name" value="TRANSCRIPTIONAL REGULATOR, MARR FAMILY"/>
    <property type="match status" value="1"/>
</dbReference>
<sequence length="165" mass="18209">MSRRPASPDRDADADAPGFELPLRLFMAFRAIIDETHARLAAEGHPDFRPMHGFVFQAIGPHGTTAADLGRRLGVSKQAAGKTVGVLERLGYVEVGADPADARRKVVRLTSRGIDALARSARIFEEIRTEWADTLGTDRLRAFEADLRTMTPGELWRLDVPGWFA</sequence>
<evidence type="ECO:0000313" key="3">
    <source>
        <dbReference type="Proteomes" id="UP001500466"/>
    </source>
</evidence>
<dbReference type="SUPFAM" id="SSF46785">
    <property type="entry name" value="Winged helix' DNA-binding domain"/>
    <property type="match status" value="1"/>
</dbReference>
<dbReference type="InterPro" id="IPR039422">
    <property type="entry name" value="MarR/SlyA-like"/>
</dbReference>
<dbReference type="InterPro" id="IPR000835">
    <property type="entry name" value="HTH_MarR-typ"/>
</dbReference>
<protein>
    <submittedName>
        <fullName evidence="2">MarR family winged helix-turn-helix transcriptional regulator</fullName>
    </submittedName>
</protein>
<dbReference type="Pfam" id="PF12802">
    <property type="entry name" value="MarR_2"/>
    <property type="match status" value="1"/>
</dbReference>
<keyword evidence="3" id="KW-1185">Reference proteome</keyword>
<dbReference type="CDD" id="cd00090">
    <property type="entry name" value="HTH_ARSR"/>
    <property type="match status" value="1"/>
</dbReference>
<accession>A0ABP9HCP2</accession>
<name>A0ABP9HCP2_9ACTN</name>
<dbReference type="PANTHER" id="PTHR33164:SF99">
    <property type="entry name" value="MARR FAMILY REGULATORY PROTEIN"/>
    <property type="match status" value="1"/>
</dbReference>
<dbReference type="Gene3D" id="1.10.10.10">
    <property type="entry name" value="Winged helix-like DNA-binding domain superfamily/Winged helix DNA-binding domain"/>
    <property type="match status" value="1"/>
</dbReference>
<gene>
    <name evidence="2" type="ORF">GCM10023205_35920</name>
</gene>
<feature type="domain" description="HTH marR-type" evidence="1">
    <location>
        <begin position="41"/>
        <end position="140"/>
    </location>
</feature>
<organism evidence="2 3">
    <name type="scientific">Yinghuangia aomiensis</name>
    <dbReference type="NCBI Taxonomy" id="676205"/>
    <lineage>
        <taxon>Bacteria</taxon>
        <taxon>Bacillati</taxon>
        <taxon>Actinomycetota</taxon>
        <taxon>Actinomycetes</taxon>
        <taxon>Kitasatosporales</taxon>
        <taxon>Streptomycetaceae</taxon>
        <taxon>Yinghuangia</taxon>
    </lineage>
</organism>
<dbReference type="InterPro" id="IPR011991">
    <property type="entry name" value="ArsR-like_HTH"/>
</dbReference>
<dbReference type="InterPro" id="IPR036390">
    <property type="entry name" value="WH_DNA-bd_sf"/>
</dbReference>
<reference evidence="3" key="1">
    <citation type="journal article" date="2019" name="Int. J. Syst. Evol. Microbiol.">
        <title>The Global Catalogue of Microorganisms (GCM) 10K type strain sequencing project: providing services to taxonomists for standard genome sequencing and annotation.</title>
        <authorList>
            <consortium name="The Broad Institute Genomics Platform"/>
            <consortium name="The Broad Institute Genome Sequencing Center for Infectious Disease"/>
            <person name="Wu L."/>
            <person name="Ma J."/>
        </authorList>
    </citation>
    <scope>NUCLEOTIDE SEQUENCE [LARGE SCALE GENOMIC DNA]</scope>
    <source>
        <strain evidence="3">JCM 17986</strain>
    </source>
</reference>
<evidence type="ECO:0000259" key="1">
    <source>
        <dbReference type="SMART" id="SM00347"/>
    </source>
</evidence>
<comment type="caution">
    <text evidence="2">The sequence shown here is derived from an EMBL/GenBank/DDBJ whole genome shotgun (WGS) entry which is preliminary data.</text>
</comment>